<proteinExistence type="predicted"/>
<dbReference type="AlphaFoldDB" id="A0A8X6Y079"/>
<dbReference type="PANTHER" id="PTHR45913:SF19">
    <property type="entry name" value="LOW QUALITY PROTEIN: ZINC FINGER BED DOMAIN-CONTAINING PROTEIN 5-LIKE"/>
    <property type="match status" value="1"/>
</dbReference>
<accession>A0A8X6Y079</accession>
<organism evidence="1 2">
    <name type="scientific">Trichonephila inaurata madagascariensis</name>
    <dbReference type="NCBI Taxonomy" id="2747483"/>
    <lineage>
        <taxon>Eukaryota</taxon>
        <taxon>Metazoa</taxon>
        <taxon>Ecdysozoa</taxon>
        <taxon>Arthropoda</taxon>
        <taxon>Chelicerata</taxon>
        <taxon>Arachnida</taxon>
        <taxon>Araneae</taxon>
        <taxon>Araneomorphae</taxon>
        <taxon>Entelegynae</taxon>
        <taxon>Araneoidea</taxon>
        <taxon>Nephilidae</taxon>
        <taxon>Trichonephila</taxon>
        <taxon>Trichonephila inaurata</taxon>
    </lineage>
</organism>
<sequence>MQTTSRSVQLQTHYPTLPSSNFGQVVSTKIPKYSTYLSFVFTSTSNEEDLDAVCLLFNKILTNSSIAPAKLLRHLEKKSPNRQRQRYFLKKTTDNQKIKEASYKLPYRIVLEGEADVFGESPVKPCVQHFVSRVLGERYRKQVESVSLSSNTVKRHINNIADDF</sequence>
<dbReference type="EMBL" id="BMAV01014139">
    <property type="protein sequence ID" value="GFY62236.1"/>
    <property type="molecule type" value="Genomic_DNA"/>
</dbReference>
<comment type="caution">
    <text evidence="1">The sequence shown here is derived from an EMBL/GenBank/DDBJ whole genome shotgun (WGS) entry which is preliminary data.</text>
</comment>
<name>A0A8X6Y079_9ARAC</name>
<keyword evidence="2" id="KW-1185">Reference proteome</keyword>
<protein>
    <submittedName>
        <fullName evidence="1">Zinc finger BED domain-containing protein 5</fullName>
    </submittedName>
</protein>
<dbReference type="OrthoDB" id="6427599at2759"/>
<dbReference type="PANTHER" id="PTHR45913">
    <property type="entry name" value="EPM2A-INTERACTING PROTEIN 1"/>
    <property type="match status" value="1"/>
</dbReference>
<reference evidence="1" key="1">
    <citation type="submission" date="2020-08" db="EMBL/GenBank/DDBJ databases">
        <title>Multicomponent nature underlies the extraordinary mechanical properties of spider dragline silk.</title>
        <authorList>
            <person name="Kono N."/>
            <person name="Nakamura H."/>
            <person name="Mori M."/>
            <person name="Yoshida Y."/>
            <person name="Ohtoshi R."/>
            <person name="Malay A.D."/>
            <person name="Moran D.A.P."/>
            <person name="Tomita M."/>
            <person name="Numata K."/>
            <person name="Arakawa K."/>
        </authorList>
    </citation>
    <scope>NUCLEOTIDE SEQUENCE</scope>
</reference>
<dbReference type="Proteomes" id="UP000886998">
    <property type="component" value="Unassembled WGS sequence"/>
</dbReference>
<evidence type="ECO:0000313" key="2">
    <source>
        <dbReference type="Proteomes" id="UP000886998"/>
    </source>
</evidence>
<gene>
    <name evidence="1" type="primary">ZBED5</name>
    <name evidence="1" type="ORF">TNIN_35541</name>
</gene>
<evidence type="ECO:0000313" key="1">
    <source>
        <dbReference type="EMBL" id="GFY62236.1"/>
    </source>
</evidence>